<evidence type="ECO:0000313" key="6">
    <source>
        <dbReference type="EMBL" id="PIU35704.1"/>
    </source>
</evidence>
<dbReference type="EMBL" id="PEWZ01000057">
    <property type="protein sequence ID" value="PIU35704.1"/>
    <property type="molecule type" value="Genomic_DNA"/>
</dbReference>
<dbReference type="InterPro" id="IPR050377">
    <property type="entry name" value="Radical_SAM_PqqE_MftC-like"/>
</dbReference>
<dbReference type="PANTHER" id="PTHR11228:SF7">
    <property type="entry name" value="PQQA PEPTIDE CYCLASE"/>
    <property type="match status" value="1"/>
</dbReference>
<keyword evidence="2" id="KW-0479">Metal-binding</keyword>
<comment type="caution">
    <text evidence="6">The sequence shown here is derived from an EMBL/GenBank/DDBJ whole genome shotgun (WGS) entry which is preliminary data.</text>
</comment>
<evidence type="ECO:0000313" key="7">
    <source>
        <dbReference type="Proteomes" id="UP000229502"/>
    </source>
</evidence>
<sequence>MLNFLCLAFKRFFFSFNFKVKRLFLLPVKPWYINLSFTYLCNGRCQMCDNWKRYLNQPLKLKDELSLKDYEKFFQNNKDWLSDLKHLGIAGGEPFLRNDLVDLVKSVRHALPWVSIGLQSNGLTPEKIAQSLDEIIKFYPEITLAVSLDGISETHDKIRGIKGAYEKVLKTISLARKAGVREISCGMTIQENNFNEILKV</sequence>
<dbReference type="InterPro" id="IPR007197">
    <property type="entry name" value="rSAM"/>
</dbReference>
<dbReference type="InterPro" id="IPR058240">
    <property type="entry name" value="rSAM_sf"/>
</dbReference>
<keyword evidence="4" id="KW-0411">Iron-sulfur</keyword>
<evidence type="ECO:0000259" key="5">
    <source>
        <dbReference type="PROSITE" id="PS51918"/>
    </source>
</evidence>
<feature type="non-terminal residue" evidence="6">
    <location>
        <position position="200"/>
    </location>
</feature>
<dbReference type="Gene3D" id="3.20.20.70">
    <property type="entry name" value="Aldolase class I"/>
    <property type="match status" value="1"/>
</dbReference>
<keyword evidence="1" id="KW-0949">S-adenosyl-L-methionine</keyword>
<gene>
    <name evidence="6" type="ORF">COT03_01125</name>
</gene>
<dbReference type="SFLD" id="SFLDS00029">
    <property type="entry name" value="Radical_SAM"/>
    <property type="match status" value="1"/>
</dbReference>
<dbReference type="CDD" id="cd01335">
    <property type="entry name" value="Radical_SAM"/>
    <property type="match status" value="1"/>
</dbReference>
<organism evidence="6 7">
    <name type="scientific">Candidatus Shapirobacteria bacterium CG07_land_8_20_14_0_80_39_18</name>
    <dbReference type="NCBI Taxonomy" id="1974882"/>
    <lineage>
        <taxon>Bacteria</taxon>
        <taxon>Candidatus Shapironibacteriota</taxon>
    </lineage>
</organism>
<proteinExistence type="predicted"/>
<dbReference type="Proteomes" id="UP000229502">
    <property type="component" value="Unassembled WGS sequence"/>
</dbReference>
<name>A0A2M6YRN6_9BACT</name>
<dbReference type="SUPFAM" id="SSF102114">
    <property type="entry name" value="Radical SAM enzymes"/>
    <property type="match status" value="1"/>
</dbReference>
<dbReference type="InterPro" id="IPR013785">
    <property type="entry name" value="Aldolase_TIM"/>
</dbReference>
<evidence type="ECO:0000256" key="1">
    <source>
        <dbReference type="ARBA" id="ARBA00022691"/>
    </source>
</evidence>
<dbReference type="GO" id="GO:0046872">
    <property type="term" value="F:metal ion binding"/>
    <property type="evidence" value="ECO:0007669"/>
    <property type="project" value="UniProtKB-KW"/>
</dbReference>
<dbReference type="Pfam" id="PF04055">
    <property type="entry name" value="Radical_SAM"/>
    <property type="match status" value="1"/>
</dbReference>
<reference evidence="7" key="1">
    <citation type="submission" date="2017-09" db="EMBL/GenBank/DDBJ databases">
        <title>Depth-based differentiation of microbial function through sediment-hosted aquifers and enrichment of novel symbionts in the deep terrestrial subsurface.</title>
        <authorList>
            <person name="Probst A.J."/>
            <person name="Ladd B."/>
            <person name="Jarett J.K."/>
            <person name="Geller-Mcgrath D.E."/>
            <person name="Sieber C.M.K."/>
            <person name="Emerson J.B."/>
            <person name="Anantharaman K."/>
            <person name="Thomas B.C."/>
            <person name="Malmstrom R."/>
            <person name="Stieglmeier M."/>
            <person name="Klingl A."/>
            <person name="Woyke T."/>
            <person name="Ryan C.M."/>
            <person name="Banfield J.F."/>
        </authorList>
    </citation>
    <scope>NUCLEOTIDE SEQUENCE [LARGE SCALE GENOMIC DNA]</scope>
</reference>
<dbReference type="PANTHER" id="PTHR11228">
    <property type="entry name" value="RADICAL SAM DOMAIN PROTEIN"/>
    <property type="match status" value="1"/>
</dbReference>
<dbReference type="AlphaFoldDB" id="A0A2M6YRN6"/>
<feature type="domain" description="Radical SAM core" evidence="5">
    <location>
        <begin position="27"/>
        <end position="200"/>
    </location>
</feature>
<dbReference type="GO" id="GO:0003824">
    <property type="term" value="F:catalytic activity"/>
    <property type="evidence" value="ECO:0007669"/>
    <property type="project" value="InterPro"/>
</dbReference>
<evidence type="ECO:0000256" key="2">
    <source>
        <dbReference type="ARBA" id="ARBA00022723"/>
    </source>
</evidence>
<dbReference type="GO" id="GO:0051536">
    <property type="term" value="F:iron-sulfur cluster binding"/>
    <property type="evidence" value="ECO:0007669"/>
    <property type="project" value="UniProtKB-KW"/>
</dbReference>
<protein>
    <recommendedName>
        <fullName evidence="5">Radical SAM core domain-containing protein</fullName>
    </recommendedName>
</protein>
<dbReference type="SFLD" id="SFLDG01067">
    <property type="entry name" value="SPASM/twitch_domain_containing"/>
    <property type="match status" value="1"/>
</dbReference>
<keyword evidence="3" id="KW-0408">Iron</keyword>
<evidence type="ECO:0000256" key="3">
    <source>
        <dbReference type="ARBA" id="ARBA00023004"/>
    </source>
</evidence>
<evidence type="ECO:0000256" key="4">
    <source>
        <dbReference type="ARBA" id="ARBA00023014"/>
    </source>
</evidence>
<accession>A0A2M6YRN6</accession>
<dbReference type="PROSITE" id="PS51918">
    <property type="entry name" value="RADICAL_SAM"/>
    <property type="match status" value="1"/>
</dbReference>